<feature type="domain" description="CobW/HypB/UreG nucleotide-binding" evidence="8">
    <location>
        <begin position="4"/>
        <end position="169"/>
    </location>
</feature>
<feature type="transmembrane region" description="Helical" evidence="7">
    <location>
        <begin position="497"/>
        <end position="517"/>
    </location>
</feature>
<dbReference type="GO" id="GO:0005886">
    <property type="term" value="C:plasma membrane"/>
    <property type="evidence" value="ECO:0007669"/>
    <property type="project" value="UniProtKB-SubCell"/>
</dbReference>
<dbReference type="EMBL" id="SVNY01000001">
    <property type="protein sequence ID" value="MBE6832579.1"/>
    <property type="molecule type" value="Genomic_DNA"/>
</dbReference>
<feature type="transmembrane region" description="Helical" evidence="7">
    <location>
        <begin position="400"/>
        <end position="418"/>
    </location>
</feature>
<evidence type="ECO:0000313" key="10">
    <source>
        <dbReference type="Proteomes" id="UP000754750"/>
    </source>
</evidence>
<evidence type="ECO:0000256" key="3">
    <source>
        <dbReference type="ARBA" id="ARBA00022475"/>
    </source>
</evidence>
<feature type="transmembrane region" description="Helical" evidence="7">
    <location>
        <begin position="301"/>
        <end position="324"/>
    </location>
</feature>
<dbReference type="Pfam" id="PF03773">
    <property type="entry name" value="ArsP_1"/>
    <property type="match status" value="1"/>
</dbReference>
<dbReference type="InterPro" id="IPR052923">
    <property type="entry name" value="UPF0718"/>
</dbReference>
<dbReference type="SUPFAM" id="SSF52540">
    <property type="entry name" value="P-loop containing nucleoside triphosphate hydrolases"/>
    <property type="match status" value="1"/>
</dbReference>
<keyword evidence="5 7" id="KW-1133">Transmembrane helix</keyword>
<protein>
    <submittedName>
        <fullName evidence="9">Permease</fullName>
    </submittedName>
</protein>
<reference evidence="9" key="1">
    <citation type="submission" date="2019-04" db="EMBL/GenBank/DDBJ databases">
        <title>Evolution of Biomass-Degrading Anaerobic Consortia Revealed by Metagenomics.</title>
        <authorList>
            <person name="Peng X."/>
        </authorList>
    </citation>
    <scope>NUCLEOTIDE SEQUENCE</scope>
    <source>
        <strain evidence="9">SIG551</strain>
    </source>
</reference>
<evidence type="ECO:0000256" key="4">
    <source>
        <dbReference type="ARBA" id="ARBA00022692"/>
    </source>
</evidence>
<feature type="transmembrane region" description="Helical" evidence="7">
    <location>
        <begin position="458"/>
        <end position="477"/>
    </location>
</feature>
<feature type="transmembrane region" description="Helical" evidence="7">
    <location>
        <begin position="430"/>
        <end position="446"/>
    </location>
</feature>
<name>A0A928KR08_9FIRM</name>
<sequence length="519" mass="56312">MAIPVYVLTGFLESGKTTLLNHLFQQEPKMRRLIVQFESGVEEISNKTGCDVMIVPKRVLEDSPEKAAMSIGHYVAETPPEEIWVEWNGVTPLTELYALFSHPELSGCRIQRMIHLADAQTLDQLLGRTGSALPEQIAACDFAVLRGAFTDAEFRKARRLLREINPGVRVVDDESREEILARATRRKTNPAAVFATSILAFATLYLVAEAAFHLSQTRVNTVINIFLGIMLQAIPFLLIGVLISSAIQVLIPQRAIERLFPKNLAGGMLVAILAGFCLPVCDCASIPIFRSLVRKGVPLPAAVTFMTATPVINPVVMLSTYAAFNGNLSVMLGRVGMGILSAVLIGCWFALRPGRLPALSAGYDRIMCSCGCYGGAGDASTPGEKLSLLLRHSQAEFFSVAKYLTVGAFLAAVFQVTVTNSLLLQTPTEFALSLLLMMALAFLLSLCSSSDAVVAKSFAARFPLAPVMGFLVFGPMMDIKNVLMLSGGFSRRFVAKLLFVCFAVCFVVVYTTARFFVGG</sequence>
<gene>
    <name evidence="9" type="ORF">E7512_03185</name>
</gene>
<proteinExistence type="inferred from homology"/>
<feature type="transmembrane region" description="Helical" evidence="7">
    <location>
        <begin position="191"/>
        <end position="212"/>
    </location>
</feature>
<dbReference type="PANTHER" id="PTHR34184:SF4">
    <property type="entry name" value="UPF0718 PROTEIN YCGR"/>
    <property type="match status" value="1"/>
</dbReference>
<keyword evidence="4 7" id="KW-0812">Transmembrane</keyword>
<keyword evidence="3" id="KW-1003">Cell membrane</keyword>
<feature type="transmembrane region" description="Helical" evidence="7">
    <location>
        <begin position="224"/>
        <end position="247"/>
    </location>
</feature>
<feature type="transmembrane region" description="Helical" evidence="7">
    <location>
        <begin position="267"/>
        <end position="289"/>
    </location>
</feature>
<feature type="transmembrane region" description="Helical" evidence="7">
    <location>
        <begin position="330"/>
        <end position="351"/>
    </location>
</feature>
<comment type="caution">
    <text evidence="9">The sequence shown here is derived from an EMBL/GenBank/DDBJ whole genome shotgun (WGS) entry which is preliminary data.</text>
</comment>
<dbReference type="Gene3D" id="3.40.50.300">
    <property type="entry name" value="P-loop containing nucleotide triphosphate hydrolases"/>
    <property type="match status" value="1"/>
</dbReference>
<dbReference type="Pfam" id="PF02492">
    <property type="entry name" value="cobW"/>
    <property type="match status" value="1"/>
</dbReference>
<dbReference type="AlphaFoldDB" id="A0A928KR08"/>
<evidence type="ECO:0000256" key="1">
    <source>
        <dbReference type="ARBA" id="ARBA00004651"/>
    </source>
</evidence>
<evidence type="ECO:0000256" key="7">
    <source>
        <dbReference type="SAM" id="Phobius"/>
    </source>
</evidence>
<accession>A0A928KR08</accession>
<dbReference type="PANTHER" id="PTHR34184">
    <property type="entry name" value="UPF0718 PROTEIN YCGR"/>
    <property type="match status" value="1"/>
</dbReference>
<evidence type="ECO:0000259" key="8">
    <source>
        <dbReference type="Pfam" id="PF02492"/>
    </source>
</evidence>
<comment type="subcellular location">
    <subcellularLocation>
        <location evidence="1">Cell membrane</location>
        <topology evidence="1">Multi-pass membrane protein</topology>
    </subcellularLocation>
</comment>
<dbReference type="InterPro" id="IPR003495">
    <property type="entry name" value="CobW/HypB/UreG_nucleotide-bd"/>
</dbReference>
<evidence type="ECO:0000256" key="5">
    <source>
        <dbReference type="ARBA" id="ARBA00022989"/>
    </source>
</evidence>
<comment type="similarity">
    <text evidence="2">Belongs to the UPF0718 family.</text>
</comment>
<dbReference type="InterPro" id="IPR027417">
    <property type="entry name" value="P-loop_NTPase"/>
</dbReference>
<evidence type="ECO:0000313" key="9">
    <source>
        <dbReference type="EMBL" id="MBE6832579.1"/>
    </source>
</evidence>
<dbReference type="Proteomes" id="UP000754750">
    <property type="component" value="Unassembled WGS sequence"/>
</dbReference>
<organism evidence="9 10">
    <name type="scientific">Faecalispora sporosphaeroides</name>
    <dbReference type="NCBI Taxonomy" id="1549"/>
    <lineage>
        <taxon>Bacteria</taxon>
        <taxon>Bacillati</taxon>
        <taxon>Bacillota</taxon>
        <taxon>Clostridia</taxon>
        <taxon>Eubacteriales</taxon>
        <taxon>Oscillospiraceae</taxon>
        <taxon>Faecalispora</taxon>
    </lineage>
</organism>
<keyword evidence="6 7" id="KW-0472">Membrane</keyword>
<dbReference type="RefSeq" id="WP_326839958.1">
    <property type="nucleotide sequence ID" value="NZ_SVNY01000001.1"/>
</dbReference>
<dbReference type="InterPro" id="IPR005524">
    <property type="entry name" value="DUF318"/>
</dbReference>
<evidence type="ECO:0000256" key="6">
    <source>
        <dbReference type="ARBA" id="ARBA00023136"/>
    </source>
</evidence>
<evidence type="ECO:0000256" key="2">
    <source>
        <dbReference type="ARBA" id="ARBA00006386"/>
    </source>
</evidence>